<dbReference type="EMBL" id="JAGIQL010000200">
    <property type="protein sequence ID" value="MBP0461529.1"/>
    <property type="molecule type" value="Genomic_DNA"/>
</dbReference>
<feature type="non-terminal residue" evidence="2">
    <location>
        <position position="61"/>
    </location>
</feature>
<reference evidence="2" key="1">
    <citation type="submission" date="2021-03" db="EMBL/GenBank/DDBJ databases">
        <title>Whole genome sequence of Streptomyces bomunensis MMS17-BM035.</title>
        <authorList>
            <person name="Lee J.H."/>
        </authorList>
    </citation>
    <scope>NUCLEOTIDE SEQUENCE</scope>
    <source>
        <strain evidence="2">MMS17-BM035</strain>
    </source>
</reference>
<name>A0A940S129_9ACTN</name>
<dbReference type="AlphaFoldDB" id="A0A940S129"/>
<accession>A0A940S129</accession>
<evidence type="ECO:0000313" key="2">
    <source>
        <dbReference type="EMBL" id="MBP0461529.1"/>
    </source>
</evidence>
<organism evidence="2 3">
    <name type="scientific">Streptomyces montanisoli</name>
    <dbReference type="NCBI Taxonomy" id="2798581"/>
    <lineage>
        <taxon>Bacteria</taxon>
        <taxon>Bacillati</taxon>
        <taxon>Actinomycetota</taxon>
        <taxon>Actinomycetes</taxon>
        <taxon>Kitasatosporales</taxon>
        <taxon>Streptomycetaceae</taxon>
        <taxon>Streptomyces</taxon>
    </lineage>
</organism>
<evidence type="ECO:0000313" key="3">
    <source>
        <dbReference type="Proteomes" id="UP000670475"/>
    </source>
</evidence>
<proteinExistence type="predicted"/>
<comment type="caution">
    <text evidence="2">The sequence shown here is derived from an EMBL/GenBank/DDBJ whole genome shotgun (WGS) entry which is preliminary data.</text>
</comment>
<feature type="compositionally biased region" description="Low complexity" evidence="1">
    <location>
        <begin position="13"/>
        <end position="28"/>
    </location>
</feature>
<evidence type="ECO:0000256" key="1">
    <source>
        <dbReference type="SAM" id="MobiDB-lite"/>
    </source>
</evidence>
<feature type="region of interest" description="Disordered" evidence="1">
    <location>
        <begin position="1"/>
        <end position="28"/>
    </location>
</feature>
<protein>
    <submittedName>
        <fullName evidence="2">Uncharacterized protein</fullName>
    </submittedName>
</protein>
<keyword evidence="3" id="KW-1185">Reference proteome</keyword>
<gene>
    <name evidence="2" type="ORF">JFN87_29320</name>
</gene>
<sequence length="61" mass="5924">MTIAPAEAEDVSAGQAEPAGPPAEAAAELSRTLAALTADLPDADPRRVAAAALRGASARAA</sequence>
<dbReference type="RefSeq" id="WP_209344915.1">
    <property type="nucleotide sequence ID" value="NZ_JAGIQL010000200.1"/>
</dbReference>
<dbReference type="Proteomes" id="UP000670475">
    <property type="component" value="Unassembled WGS sequence"/>
</dbReference>